<accession>A0A1E3PF14</accession>
<organism evidence="1 2">
    <name type="scientific">Nadsonia fulvescens var. elongata DSM 6958</name>
    <dbReference type="NCBI Taxonomy" id="857566"/>
    <lineage>
        <taxon>Eukaryota</taxon>
        <taxon>Fungi</taxon>
        <taxon>Dikarya</taxon>
        <taxon>Ascomycota</taxon>
        <taxon>Saccharomycotina</taxon>
        <taxon>Dipodascomycetes</taxon>
        <taxon>Dipodascales</taxon>
        <taxon>Dipodascales incertae sedis</taxon>
        <taxon>Nadsonia</taxon>
    </lineage>
</organism>
<reference evidence="1 2" key="1">
    <citation type="journal article" date="2016" name="Proc. Natl. Acad. Sci. U.S.A.">
        <title>Comparative genomics of biotechnologically important yeasts.</title>
        <authorList>
            <person name="Riley R."/>
            <person name="Haridas S."/>
            <person name="Wolfe K.H."/>
            <person name="Lopes M.R."/>
            <person name="Hittinger C.T."/>
            <person name="Goeker M."/>
            <person name="Salamov A.A."/>
            <person name="Wisecaver J.H."/>
            <person name="Long T.M."/>
            <person name="Calvey C.H."/>
            <person name="Aerts A.L."/>
            <person name="Barry K.W."/>
            <person name="Choi C."/>
            <person name="Clum A."/>
            <person name="Coughlan A.Y."/>
            <person name="Deshpande S."/>
            <person name="Douglass A.P."/>
            <person name="Hanson S.J."/>
            <person name="Klenk H.-P."/>
            <person name="LaButti K.M."/>
            <person name="Lapidus A."/>
            <person name="Lindquist E.A."/>
            <person name="Lipzen A.M."/>
            <person name="Meier-Kolthoff J.P."/>
            <person name="Ohm R.A."/>
            <person name="Otillar R.P."/>
            <person name="Pangilinan J.L."/>
            <person name="Peng Y."/>
            <person name="Rokas A."/>
            <person name="Rosa C.A."/>
            <person name="Scheuner C."/>
            <person name="Sibirny A.A."/>
            <person name="Slot J.C."/>
            <person name="Stielow J.B."/>
            <person name="Sun H."/>
            <person name="Kurtzman C.P."/>
            <person name="Blackwell M."/>
            <person name="Grigoriev I.V."/>
            <person name="Jeffries T.W."/>
        </authorList>
    </citation>
    <scope>NUCLEOTIDE SEQUENCE [LARGE SCALE GENOMIC DNA]</scope>
    <source>
        <strain evidence="1 2">DSM 6958</strain>
    </source>
</reference>
<dbReference type="PANTHER" id="PTHR28037:SF1">
    <property type="entry name" value="ALCOHOL O-ACETYLTRANSFERASE 1-RELATED"/>
    <property type="match status" value="1"/>
</dbReference>
<dbReference type="EMBL" id="KV454413">
    <property type="protein sequence ID" value="ODQ64016.1"/>
    <property type="molecule type" value="Genomic_DNA"/>
</dbReference>
<gene>
    <name evidence="1" type="ORF">NADFUDRAFT_53001</name>
</gene>
<keyword evidence="2" id="KW-1185">Reference proteome</keyword>
<dbReference type="SUPFAM" id="SSF52777">
    <property type="entry name" value="CoA-dependent acyltransferases"/>
    <property type="match status" value="1"/>
</dbReference>
<dbReference type="InterPro" id="IPR052058">
    <property type="entry name" value="Alcohol_O-acetyltransferase"/>
</dbReference>
<protein>
    <recommendedName>
        <fullName evidence="3">Alcohol acetyltransferase</fullName>
    </recommendedName>
</protein>
<dbReference type="OrthoDB" id="2150604at2759"/>
<evidence type="ECO:0000313" key="2">
    <source>
        <dbReference type="Proteomes" id="UP000095009"/>
    </source>
</evidence>
<dbReference type="GO" id="GO:0008080">
    <property type="term" value="F:N-acetyltransferase activity"/>
    <property type="evidence" value="ECO:0007669"/>
    <property type="project" value="TreeGrafter"/>
</dbReference>
<dbReference type="Pfam" id="PF07247">
    <property type="entry name" value="AATase"/>
    <property type="match status" value="1"/>
</dbReference>
<dbReference type="Proteomes" id="UP000095009">
    <property type="component" value="Unassembled WGS sequence"/>
</dbReference>
<evidence type="ECO:0000313" key="1">
    <source>
        <dbReference type="EMBL" id="ODQ64016.1"/>
    </source>
</evidence>
<dbReference type="PANTHER" id="PTHR28037">
    <property type="entry name" value="ALCOHOL O-ACETYLTRANSFERASE 1-RELATED"/>
    <property type="match status" value="1"/>
</dbReference>
<dbReference type="AlphaFoldDB" id="A0A1E3PF14"/>
<dbReference type="STRING" id="857566.A0A1E3PF14"/>
<dbReference type="Gene3D" id="3.30.559.10">
    <property type="entry name" value="Chloramphenicol acetyltransferase-like domain"/>
    <property type="match status" value="1"/>
</dbReference>
<proteinExistence type="predicted"/>
<dbReference type="InterPro" id="IPR023213">
    <property type="entry name" value="CAT-like_dom_sf"/>
</dbReference>
<sequence>MSTTLKKRYLGGLEFYSQVRNHHDLYTTVLVTATFSKPLNKEGLYAALGQVVAKEPFLRVDIDYDSDEIPYFRPLAKIDLDQTVAFVDDSMSRNLLTSFHSEKFVYANETPLWKIVVMGQKELAFIFDHSCFDGSSGAFILQKLTTALNQNSPALNCNVLTLPVFEVSIEGMKSIIPPPLEELAPTIPSVWRALGIVSGEIFNFIKKELLSFSGYGRDYVFTGAPVPGAVHTNDDSVPVTCKWVGSYDYLDLNEEVSNKMVTLAKTRGVSVTSLLYVILLSALDNEIRKHCPEITLNQEGSKKAKIIGQCPINARRYFKTETINTNEIIGNYVGNATSTMMVDLSGVEAGSEAFWVHALDFQSQLRSQLTIPLNSNTKPSPPSALESIGMLSLIPSVTSYVLSRLGQVRGDSLEISNLGVISKPETNGSEYSVSRLRISQSTGAIGAPYKLTSVTNGKGGALSLVLCVCEDKDSLVVGELINKIDHIIQRLIEKVSVITL</sequence>
<evidence type="ECO:0008006" key="3">
    <source>
        <dbReference type="Google" id="ProtNLM"/>
    </source>
</evidence>
<dbReference type="InterPro" id="IPR010828">
    <property type="entry name" value="Atf2/Sli1-like"/>
</dbReference>
<name>A0A1E3PF14_9ASCO</name>